<feature type="transmembrane region" description="Helical" evidence="17">
    <location>
        <begin position="70"/>
        <end position="89"/>
    </location>
</feature>
<dbReference type="AlphaFoldDB" id="A0A0P7UWX7"/>
<evidence type="ECO:0000256" key="11">
    <source>
        <dbReference type="ARBA" id="ARBA00023054"/>
    </source>
</evidence>
<evidence type="ECO:0000256" key="5">
    <source>
        <dbReference type="ARBA" id="ARBA00022427"/>
    </source>
</evidence>
<gene>
    <name evidence="20" type="ORF">Z043_115318</name>
</gene>
<feature type="transmembrane region" description="Helical" evidence="17">
    <location>
        <begin position="118"/>
        <end position="138"/>
    </location>
</feature>
<feature type="compositionally biased region" description="Polar residues" evidence="16">
    <location>
        <begin position="307"/>
        <end position="325"/>
    </location>
</feature>
<dbReference type="GO" id="GO:0042795">
    <property type="term" value="P:snRNA transcription by RNA polymerase II"/>
    <property type="evidence" value="ECO:0007669"/>
    <property type="project" value="TreeGrafter"/>
</dbReference>
<comment type="similarity">
    <text evidence="3 15">Belongs to the ELL/occludin family.</text>
</comment>
<dbReference type="GO" id="GO:0005923">
    <property type="term" value="C:bicellular tight junction"/>
    <property type="evidence" value="ECO:0007669"/>
    <property type="project" value="UniProtKB-SubCell"/>
</dbReference>
<evidence type="ECO:0000256" key="4">
    <source>
        <dbReference type="ARBA" id="ARBA00016772"/>
    </source>
</evidence>
<dbReference type="PANTHER" id="PTHR23288:SF6">
    <property type="entry name" value="OCCLUDIN"/>
    <property type="match status" value="1"/>
</dbReference>
<dbReference type="GO" id="GO:0008023">
    <property type="term" value="C:transcription elongation factor complex"/>
    <property type="evidence" value="ECO:0007669"/>
    <property type="project" value="TreeGrafter"/>
</dbReference>
<evidence type="ECO:0000256" key="9">
    <source>
        <dbReference type="ARBA" id="ARBA00022949"/>
    </source>
</evidence>
<name>A0A0P7UWX7_SCLFO</name>
<keyword evidence="7" id="KW-0597">Phosphoprotein</keyword>
<proteinExistence type="inferred from homology"/>
<evidence type="ECO:0000256" key="1">
    <source>
        <dbReference type="ARBA" id="ARBA00004435"/>
    </source>
</evidence>
<feature type="transmembrane region" description="Helical" evidence="17">
    <location>
        <begin position="228"/>
        <end position="248"/>
    </location>
</feature>
<dbReference type="GO" id="GO:0070830">
    <property type="term" value="P:bicellular tight junction assembly"/>
    <property type="evidence" value="ECO:0007669"/>
    <property type="project" value="InterPro"/>
</dbReference>
<evidence type="ECO:0000256" key="2">
    <source>
        <dbReference type="ARBA" id="ARBA00004651"/>
    </source>
</evidence>
<feature type="domain" description="OCEL" evidence="19">
    <location>
        <begin position="383"/>
        <end position="483"/>
    </location>
</feature>
<feature type="region of interest" description="Disordered" evidence="16">
    <location>
        <begin position="304"/>
        <end position="377"/>
    </location>
</feature>
<organism evidence="20 21">
    <name type="scientific">Scleropages formosus</name>
    <name type="common">Asian bonytongue</name>
    <name type="synonym">Osteoglossum formosum</name>
    <dbReference type="NCBI Taxonomy" id="113540"/>
    <lineage>
        <taxon>Eukaryota</taxon>
        <taxon>Metazoa</taxon>
        <taxon>Chordata</taxon>
        <taxon>Craniata</taxon>
        <taxon>Vertebrata</taxon>
        <taxon>Euteleostomi</taxon>
        <taxon>Actinopterygii</taxon>
        <taxon>Neopterygii</taxon>
        <taxon>Teleostei</taxon>
        <taxon>Osteoglossocephala</taxon>
        <taxon>Osteoglossomorpha</taxon>
        <taxon>Osteoglossiformes</taxon>
        <taxon>Osteoglossidae</taxon>
        <taxon>Scleropages</taxon>
    </lineage>
</organism>
<evidence type="ECO:0000256" key="3">
    <source>
        <dbReference type="ARBA" id="ARBA00009171"/>
    </source>
</evidence>
<feature type="region of interest" description="Disordered" evidence="16">
    <location>
        <begin position="1"/>
        <end position="20"/>
    </location>
</feature>
<evidence type="ECO:0000256" key="8">
    <source>
        <dbReference type="ARBA" id="ARBA00022692"/>
    </source>
</evidence>
<dbReference type="Pfam" id="PF07303">
    <property type="entry name" value="Occludin_ELL"/>
    <property type="match status" value="1"/>
</dbReference>
<dbReference type="InterPro" id="IPR008253">
    <property type="entry name" value="Marvel"/>
</dbReference>
<evidence type="ECO:0000256" key="17">
    <source>
        <dbReference type="SAM" id="Phobius"/>
    </source>
</evidence>
<feature type="transmembrane region" description="Helical" evidence="17">
    <location>
        <begin position="150"/>
        <end position="174"/>
    </location>
</feature>
<keyword evidence="10 17" id="KW-1133">Transmembrane helix</keyword>
<dbReference type="PANTHER" id="PTHR23288">
    <property type="entry name" value="OCCLUDIN AND RNA POLYMERASE II ELONGATION FACTOR ELL"/>
    <property type="match status" value="1"/>
</dbReference>
<dbReference type="GO" id="GO:0000987">
    <property type="term" value="F:cis-regulatory region sequence-specific DNA binding"/>
    <property type="evidence" value="ECO:0007669"/>
    <property type="project" value="TreeGrafter"/>
</dbReference>
<keyword evidence="12 14" id="KW-0472">Membrane</keyword>
<dbReference type="InterPro" id="IPR002958">
    <property type="entry name" value="Occludin"/>
</dbReference>
<dbReference type="Gene3D" id="6.10.140.340">
    <property type="match status" value="1"/>
</dbReference>
<evidence type="ECO:0000313" key="20">
    <source>
        <dbReference type="EMBL" id="KPP66208.1"/>
    </source>
</evidence>
<keyword evidence="5" id="KW-0796">Tight junction</keyword>
<comment type="subcellular location">
    <subcellularLocation>
        <location evidence="1">Cell junction</location>
        <location evidence="1">Tight junction</location>
    </subcellularLocation>
    <subcellularLocation>
        <location evidence="2">Cell membrane</location>
        <topology evidence="2">Multi-pass membrane protein</topology>
    </subcellularLocation>
</comment>
<evidence type="ECO:0000259" key="18">
    <source>
        <dbReference type="PROSITE" id="PS51225"/>
    </source>
</evidence>
<dbReference type="InterPro" id="IPR010844">
    <property type="entry name" value="Occludin_ELL"/>
</dbReference>
<feature type="compositionally biased region" description="Basic and acidic residues" evidence="16">
    <location>
        <begin position="326"/>
        <end position="337"/>
    </location>
</feature>
<dbReference type="EMBL" id="JARO02005797">
    <property type="protein sequence ID" value="KPP66208.1"/>
    <property type="molecule type" value="Genomic_DNA"/>
</dbReference>
<evidence type="ECO:0000256" key="6">
    <source>
        <dbReference type="ARBA" id="ARBA00022475"/>
    </source>
</evidence>
<dbReference type="Proteomes" id="UP000034805">
    <property type="component" value="Unassembled WGS sequence"/>
</dbReference>
<keyword evidence="9" id="KW-0965">Cell junction</keyword>
<evidence type="ECO:0000259" key="19">
    <source>
        <dbReference type="PROSITE" id="PS51980"/>
    </source>
</evidence>
<evidence type="ECO:0000313" key="21">
    <source>
        <dbReference type="Proteomes" id="UP000034805"/>
    </source>
</evidence>
<evidence type="ECO:0000256" key="10">
    <source>
        <dbReference type="ARBA" id="ARBA00022989"/>
    </source>
</evidence>
<keyword evidence="8 14" id="KW-0812">Transmembrane</keyword>
<evidence type="ECO:0000256" key="7">
    <source>
        <dbReference type="ARBA" id="ARBA00022553"/>
    </source>
</evidence>
<keyword evidence="13" id="KW-1015">Disulfide bond</keyword>
<keyword evidence="6" id="KW-1003">Cell membrane</keyword>
<protein>
    <recommendedName>
        <fullName evidence="4">Occludin</fullName>
    </recommendedName>
</protein>
<dbReference type="GO" id="GO:0005886">
    <property type="term" value="C:plasma membrane"/>
    <property type="evidence" value="ECO:0007669"/>
    <property type="project" value="UniProtKB-SubCell"/>
</dbReference>
<sequence length="526" mass="59128">MQSTQLYGSPLKHSSSCSSSSSAFVPWDFLAPRSKSFPANVASGPTYVEERPQHFYLWISPPGIMRIMECIVVVLCFTIFTCVASTLVWEVQYGYSTGLGGFGASYYHSFPSPYSAKVTMMAMATMCFLMSSAILVASFSRADTFRGCRFYLLVVVVDSAMAALLGIIDIVYIISINPMSQSSQNVLYDPILMMCHNMFGGSGGVRPVKFPFYNQYLYHYCHMDPQEVVAMVCGFLAVLALAIAACFAQKTRGKIWRHGKLSIYWEKPFTHASRGQDIENWVKNVEGEPSATLEPTVFLASQHRENSTASSMANTDSVNSKGSNSKHVEMSQGDRIEASSTPSVVSKGKLAWNPPLRITGPTESQYETGYTSDGDSGTDLGRDQWLSLYPKITSDEQRQQYKKVFDSDRRTYKQLCAEMDDISTQLRRLEGVPEHKVWGEEYKQLKELKRTPTYQAQKRQCREVQQKLLHIKRMIKFYDAGYRPNYEQPGVVSGDVTLSTEMFFLEAEAMCMLRSLNGSNAEGHRR</sequence>
<dbReference type="GO" id="GO:0032968">
    <property type="term" value="P:positive regulation of transcription elongation by RNA polymerase II"/>
    <property type="evidence" value="ECO:0007669"/>
    <property type="project" value="TreeGrafter"/>
</dbReference>
<evidence type="ECO:0000256" key="12">
    <source>
        <dbReference type="ARBA" id="ARBA00023136"/>
    </source>
</evidence>
<dbReference type="PROSITE" id="PS51225">
    <property type="entry name" value="MARVEL"/>
    <property type="match status" value="1"/>
</dbReference>
<dbReference type="STRING" id="113540.ENSSFOP00015011421"/>
<evidence type="ECO:0000256" key="16">
    <source>
        <dbReference type="SAM" id="MobiDB-lite"/>
    </source>
</evidence>
<dbReference type="Pfam" id="PF01284">
    <property type="entry name" value="MARVEL"/>
    <property type="match status" value="1"/>
</dbReference>
<evidence type="ECO:0000256" key="14">
    <source>
        <dbReference type="PROSITE-ProRule" id="PRU00581"/>
    </source>
</evidence>
<dbReference type="SUPFAM" id="SSF144292">
    <property type="entry name" value="occludin/ELL-like"/>
    <property type="match status" value="1"/>
</dbReference>
<dbReference type="PROSITE" id="PS51980">
    <property type="entry name" value="OCEL"/>
    <property type="match status" value="1"/>
</dbReference>
<dbReference type="PRINTS" id="PR01258">
    <property type="entry name" value="OCCLUDIN"/>
</dbReference>
<accession>A0A0P7UWX7</accession>
<dbReference type="InterPro" id="IPR031176">
    <property type="entry name" value="ELL/occludin"/>
</dbReference>
<evidence type="ECO:0000256" key="13">
    <source>
        <dbReference type="ARBA" id="ARBA00023157"/>
    </source>
</evidence>
<comment type="caution">
    <text evidence="20">The sequence shown here is derived from an EMBL/GenBank/DDBJ whole genome shotgun (WGS) entry which is preliminary data.</text>
</comment>
<evidence type="ECO:0000256" key="15">
    <source>
        <dbReference type="PROSITE-ProRule" id="PRU01324"/>
    </source>
</evidence>
<feature type="domain" description="MARVEL" evidence="18">
    <location>
        <begin position="60"/>
        <end position="253"/>
    </location>
</feature>
<reference evidence="20 21" key="1">
    <citation type="submission" date="2015-08" db="EMBL/GenBank/DDBJ databases">
        <title>The genome of the Asian arowana (Scleropages formosus).</title>
        <authorList>
            <person name="Tan M.H."/>
            <person name="Gan H.M."/>
            <person name="Croft L.J."/>
            <person name="Austin C.M."/>
        </authorList>
    </citation>
    <scope>NUCLEOTIDE SEQUENCE [LARGE SCALE GENOMIC DNA]</scope>
    <source>
        <strain evidence="20">Aro1</strain>
    </source>
</reference>
<keyword evidence="11" id="KW-0175">Coiled coil</keyword>
<feature type="compositionally biased region" description="Polar residues" evidence="16">
    <location>
        <begin position="361"/>
        <end position="375"/>
    </location>
</feature>